<protein>
    <recommendedName>
        <fullName evidence="3">PH domain-containing protein</fullName>
    </recommendedName>
</protein>
<dbReference type="PANTHER" id="PTHR28190">
    <property type="entry name" value="NUCLEAR MIGRATION PROTEIN NUM1"/>
    <property type="match status" value="1"/>
</dbReference>
<feature type="region of interest" description="Disordered" evidence="2">
    <location>
        <begin position="822"/>
        <end position="848"/>
    </location>
</feature>
<feature type="domain" description="PH" evidence="3">
    <location>
        <begin position="950"/>
        <end position="1063"/>
    </location>
</feature>
<dbReference type="EMBL" id="BQFW01000002">
    <property type="protein sequence ID" value="GJJ69114.1"/>
    <property type="molecule type" value="Genomic_DNA"/>
</dbReference>
<feature type="compositionally biased region" description="Low complexity" evidence="2">
    <location>
        <begin position="9"/>
        <end position="23"/>
    </location>
</feature>
<feature type="region of interest" description="Disordered" evidence="2">
    <location>
        <begin position="489"/>
        <end position="527"/>
    </location>
</feature>
<feature type="coiled-coil region" evidence="1">
    <location>
        <begin position="431"/>
        <end position="461"/>
    </location>
</feature>
<evidence type="ECO:0000313" key="5">
    <source>
        <dbReference type="Proteomes" id="UP000827284"/>
    </source>
</evidence>
<name>A0A9P3LSP7_9FUNG</name>
<feature type="compositionally biased region" description="Polar residues" evidence="2">
    <location>
        <begin position="668"/>
        <end position="677"/>
    </location>
</feature>
<feature type="coiled-coil region" evidence="1">
    <location>
        <begin position="208"/>
        <end position="309"/>
    </location>
</feature>
<dbReference type="Pfam" id="PF12814">
    <property type="entry name" value="Mcp5_PH"/>
    <property type="match status" value="1"/>
</dbReference>
<dbReference type="AlphaFoldDB" id="A0A9P3LSP7"/>
<feature type="compositionally biased region" description="Basic and acidic residues" evidence="2">
    <location>
        <begin position="651"/>
        <end position="662"/>
    </location>
</feature>
<evidence type="ECO:0000256" key="2">
    <source>
        <dbReference type="SAM" id="MobiDB-lite"/>
    </source>
</evidence>
<dbReference type="InterPro" id="IPR024774">
    <property type="entry name" value="PH_dom-Mcp5-type"/>
</dbReference>
<sequence length="1210" mass="132156">MAESMAEVRPSPQQSPRQPSKPSTLATLETVAQARSELEARLTGIHDDLQLTQTIGLLFVKRQEDLKNCFDQLQQLNAQEQSLNAEADADAAKLPESFREQLAQLDREFQEGQNGIEGLKGLIDAQLPQTQSTMDLSSSRSGSILAPSAFPSTSTLPAQTITKPRRHKVVMNSTPSANDAAFPLQIQEELLNQVRYWTSQAEMKEKLNQEYDTKITEQERIIDALNKQRRLREENEERQKEDQWNLELQNQELRNQNTELQQQLSRAGHENAKIQKAFASATEQLEQLKDKEEKTANQLEIVKQRHEQDMTTMRKHMTGIQREKSELLSKVEDLNTTMTLQQQKLSKKATLEAIALAQEMEEKERQELEYSGETPILIQAPARLASDDTSSASALAATATEPKIASLARETSFAHQQSIISELQSKLGKEITEKEELISAKEELLMEKEELVKLLADREETIETMRLEGAAPFEHPSVSKRSSMALIGGHGSRHASDMGHLDDHDQYDHRDLSMSLSDNNSHDFSTGRASPFPAGGLFAELAQATSSNNIKSSVEYKDQEMMTEPIESWVHTVPGIADLIHPTPAPIHVTENESVDGPSVPIDSSAEAAITGKTGTETKAINSLEEVAAHDVIAALGISAAQDALSNGHPDITKENEPHTHSADAVSASLSEPSSEQALEEPVPRVAKSDVVLDEERRHTCDMSQTIIDTLPMPPVPAIPKDFDSKHSSMAEPETRDFKVSIGSAFGGNSSATDTGKIQTVYTQNGDAEEEGAVHNQEEPYVAPVAAAVAAAANEKGATAASPASPALDKVVVLASTEDSIAKNGSNDQKGTDNATDISTKAEKTSAPPTTIVSVLSSTTYTYDHEDEPVVQPQVVMAPVYHHHHHHHIVTDASGATVGRDAKGPPSPSGSISTISTEYQGQYRHGRRMSNDSSYELQLTTPTMIQLITQTMIGDYLWKYTRRRMANMMSEKRHRRYVWIHPYNKTMYWSLSNPGDQGAREQKAKSAFILAVFQISNEGAGGQNSDAHNVSLLVQTTSRNIKLTAPNREKHEMWFQSITYLLSRPNSPGVDIPSDNQTWSEVQANGGLATSSSGIANDAVLNLRQQSEKANSLHKKGSLTRLHGMFRRNSSTVSLTPSGVGSPRISPSGLAASNVTTTTGASDRQAKTQSVVGYPSHLAQSNLVGGNGTVNGGSILAQAQGQHQHTLSGP</sequence>
<dbReference type="InterPro" id="IPR001849">
    <property type="entry name" value="PH_domain"/>
</dbReference>
<feature type="compositionally biased region" description="Polar residues" evidence="2">
    <location>
        <begin position="1151"/>
        <end position="1168"/>
    </location>
</feature>
<dbReference type="PANTHER" id="PTHR28190:SF1">
    <property type="entry name" value="NUCLEAR MIGRATION PROTEIN NUM1"/>
    <property type="match status" value="1"/>
</dbReference>
<comment type="caution">
    <text evidence="4">The sequence shown here is derived from an EMBL/GenBank/DDBJ whole genome shotgun (WGS) entry which is preliminary data.</text>
</comment>
<feature type="region of interest" description="Disordered" evidence="2">
    <location>
        <begin position="1"/>
        <end position="25"/>
    </location>
</feature>
<dbReference type="GO" id="GO:0005543">
    <property type="term" value="F:phospholipid binding"/>
    <property type="evidence" value="ECO:0007669"/>
    <property type="project" value="InterPro"/>
</dbReference>
<feature type="compositionally biased region" description="Polar residues" evidence="2">
    <location>
        <begin position="514"/>
        <end position="527"/>
    </location>
</feature>
<dbReference type="GO" id="GO:0000226">
    <property type="term" value="P:microtubule cytoskeleton organization"/>
    <property type="evidence" value="ECO:0007669"/>
    <property type="project" value="TreeGrafter"/>
</dbReference>
<evidence type="ECO:0000313" key="4">
    <source>
        <dbReference type="EMBL" id="GJJ69114.1"/>
    </source>
</evidence>
<keyword evidence="5" id="KW-1185">Reference proteome</keyword>
<feature type="region of interest" description="Disordered" evidence="2">
    <location>
        <begin position="646"/>
        <end position="686"/>
    </location>
</feature>
<accession>A0A9P3LSP7</accession>
<dbReference type="Proteomes" id="UP000827284">
    <property type="component" value="Unassembled WGS sequence"/>
</dbReference>
<evidence type="ECO:0000259" key="3">
    <source>
        <dbReference type="PROSITE" id="PS50003"/>
    </source>
</evidence>
<keyword evidence="1" id="KW-0175">Coiled coil</keyword>
<organism evidence="4 5">
    <name type="scientific">Entomortierella parvispora</name>
    <dbReference type="NCBI Taxonomy" id="205924"/>
    <lineage>
        <taxon>Eukaryota</taxon>
        <taxon>Fungi</taxon>
        <taxon>Fungi incertae sedis</taxon>
        <taxon>Mucoromycota</taxon>
        <taxon>Mortierellomycotina</taxon>
        <taxon>Mortierellomycetes</taxon>
        <taxon>Mortierellales</taxon>
        <taxon>Mortierellaceae</taxon>
        <taxon>Entomortierella</taxon>
    </lineage>
</organism>
<dbReference type="GO" id="GO:0015631">
    <property type="term" value="F:tubulin binding"/>
    <property type="evidence" value="ECO:0007669"/>
    <property type="project" value="TreeGrafter"/>
</dbReference>
<dbReference type="PROSITE" id="PS50003">
    <property type="entry name" value="PH_DOMAIN"/>
    <property type="match status" value="1"/>
</dbReference>
<dbReference type="GO" id="GO:0005739">
    <property type="term" value="C:mitochondrion"/>
    <property type="evidence" value="ECO:0007669"/>
    <property type="project" value="TreeGrafter"/>
</dbReference>
<dbReference type="OrthoDB" id="2149224at2759"/>
<dbReference type="SUPFAM" id="SSF50729">
    <property type="entry name" value="PH domain-like"/>
    <property type="match status" value="1"/>
</dbReference>
<feature type="region of interest" description="Disordered" evidence="2">
    <location>
        <begin position="1133"/>
        <end position="1168"/>
    </location>
</feature>
<dbReference type="GO" id="GO:0032065">
    <property type="term" value="P:maintenance of protein location in cell cortex"/>
    <property type="evidence" value="ECO:0007669"/>
    <property type="project" value="InterPro"/>
</dbReference>
<evidence type="ECO:0000256" key="1">
    <source>
        <dbReference type="SAM" id="Coils"/>
    </source>
</evidence>
<dbReference type="InterPro" id="IPR053005">
    <property type="entry name" value="Nuclear_Pos-Cytoskel_Interact"/>
</dbReference>
<reference evidence="4" key="2">
    <citation type="journal article" date="2022" name="Microbiol. Resour. Announc.">
        <title>Whole-Genome Sequence of Entomortierella parvispora E1425, a Mucoromycotan Fungus Associated with Burkholderiaceae-Related Endosymbiotic Bacteria.</title>
        <authorList>
            <person name="Herlambang A."/>
            <person name="Guo Y."/>
            <person name="Takashima Y."/>
            <person name="Narisawa K."/>
            <person name="Ohta H."/>
            <person name="Nishizawa T."/>
        </authorList>
    </citation>
    <scope>NUCLEOTIDE SEQUENCE</scope>
    <source>
        <strain evidence="4">E1425</strain>
    </source>
</reference>
<reference evidence="4" key="1">
    <citation type="submission" date="2021-11" db="EMBL/GenBank/DDBJ databases">
        <authorList>
            <person name="Herlambang A."/>
            <person name="Guo Y."/>
            <person name="Takashima Y."/>
            <person name="Nishizawa T."/>
        </authorList>
    </citation>
    <scope>NUCLEOTIDE SEQUENCE</scope>
    <source>
        <strain evidence="4">E1425</strain>
    </source>
</reference>
<dbReference type="GO" id="GO:0005938">
    <property type="term" value="C:cell cortex"/>
    <property type="evidence" value="ECO:0007669"/>
    <property type="project" value="InterPro"/>
</dbReference>
<proteinExistence type="predicted"/>
<feature type="coiled-coil region" evidence="1">
    <location>
        <begin position="66"/>
        <end position="93"/>
    </location>
</feature>
<feature type="region of interest" description="Disordered" evidence="2">
    <location>
        <begin position="893"/>
        <end position="916"/>
    </location>
</feature>
<feature type="compositionally biased region" description="Polar residues" evidence="2">
    <location>
        <begin position="822"/>
        <end position="839"/>
    </location>
</feature>
<feature type="compositionally biased region" description="Basic and acidic residues" evidence="2">
    <location>
        <begin position="494"/>
        <end position="512"/>
    </location>
</feature>
<gene>
    <name evidence="4" type="ORF">EMPS_01460</name>
</gene>